<dbReference type="InterPro" id="IPR041255">
    <property type="entry name" value="LpxI_N"/>
</dbReference>
<proteinExistence type="predicted"/>
<feature type="domain" description="LpxI C-terminal" evidence="1">
    <location>
        <begin position="151"/>
        <end position="286"/>
    </location>
</feature>
<evidence type="ECO:0000259" key="1">
    <source>
        <dbReference type="Pfam" id="PF06230"/>
    </source>
</evidence>
<dbReference type="PANTHER" id="PTHR39962:SF1">
    <property type="entry name" value="LPXI FAMILY PROTEIN"/>
    <property type="match status" value="1"/>
</dbReference>
<evidence type="ECO:0000313" key="4">
    <source>
        <dbReference type="Proteomes" id="UP000199377"/>
    </source>
</evidence>
<organism evidence="3 4">
    <name type="scientific">Albimonas pacifica</name>
    <dbReference type="NCBI Taxonomy" id="1114924"/>
    <lineage>
        <taxon>Bacteria</taxon>
        <taxon>Pseudomonadati</taxon>
        <taxon>Pseudomonadota</taxon>
        <taxon>Alphaproteobacteria</taxon>
        <taxon>Rhodobacterales</taxon>
        <taxon>Paracoccaceae</taxon>
        <taxon>Albimonas</taxon>
    </lineage>
</organism>
<name>A0A1I3IQV1_9RHOB</name>
<dbReference type="Pfam" id="PF06230">
    <property type="entry name" value="LpxI_C"/>
    <property type="match status" value="1"/>
</dbReference>
<dbReference type="PANTHER" id="PTHR39962">
    <property type="entry name" value="BLL4848 PROTEIN"/>
    <property type="match status" value="1"/>
</dbReference>
<dbReference type="Gene3D" id="3.40.140.80">
    <property type="match status" value="1"/>
</dbReference>
<dbReference type="Pfam" id="PF17930">
    <property type="entry name" value="LpxI_N"/>
    <property type="match status" value="1"/>
</dbReference>
<keyword evidence="4" id="KW-1185">Reference proteome</keyword>
<dbReference type="RefSeq" id="WP_092861182.1">
    <property type="nucleotide sequence ID" value="NZ_FOQH01000007.1"/>
</dbReference>
<evidence type="ECO:0008006" key="5">
    <source>
        <dbReference type="Google" id="ProtNLM"/>
    </source>
</evidence>
<evidence type="ECO:0000313" key="3">
    <source>
        <dbReference type="EMBL" id="SFI50143.1"/>
    </source>
</evidence>
<gene>
    <name evidence="3" type="ORF">SAMN05216258_107174</name>
</gene>
<dbReference type="STRING" id="1114924.SAMN05216258_107174"/>
<dbReference type="Proteomes" id="UP000199377">
    <property type="component" value="Unassembled WGS sequence"/>
</dbReference>
<protein>
    <recommendedName>
        <fullName evidence="5">Phosphatidate cytidylyltransferase</fullName>
    </recommendedName>
</protein>
<dbReference type="InterPro" id="IPR010415">
    <property type="entry name" value="LpxI_C"/>
</dbReference>
<dbReference type="InterPro" id="IPR043167">
    <property type="entry name" value="LpxI_C_sf"/>
</dbReference>
<accession>A0A1I3IQV1</accession>
<dbReference type="EMBL" id="FOQH01000007">
    <property type="protein sequence ID" value="SFI50143.1"/>
    <property type="molecule type" value="Genomic_DNA"/>
</dbReference>
<dbReference type="Gene3D" id="3.40.50.20">
    <property type="match status" value="1"/>
</dbReference>
<sequence length="297" mass="30183">MAEPAGGPAPAGPPAAAGALALVAGSGALPRLIAEDRRRRGLPLLVVRFEGTSAPWAEGMDVLDLPFEKPGRLFKAMRAKGVTQICFAGAMSRPRLDPLRLDLKGVALIAKALTLLRKGDDGMLRGFAKIFEDEGYRMVGAHELLENLLAPEGVLGAVQPSELDREDAARAAAVVAALGAVDVGQAAVVASGVCLGVEAVAGTDALLSEVTRVPARLRVGEGKGVLLKAPKPGQDWRLDLPAIGPDTVAKAAEAGLAGIVVAAGGVLVLSLEETVAAADAAGLFLWGHPADAASPSS</sequence>
<evidence type="ECO:0000259" key="2">
    <source>
        <dbReference type="Pfam" id="PF17930"/>
    </source>
</evidence>
<feature type="domain" description="LpxI N-terminal" evidence="2">
    <location>
        <begin position="20"/>
        <end position="148"/>
    </location>
</feature>
<dbReference type="AlphaFoldDB" id="A0A1I3IQV1"/>
<reference evidence="3 4" key="1">
    <citation type="submission" date="2016-10" db="EMBL/GenBank/DDBJ databases">
        <authorList>
            <person name="de Groot N.N."/>
        </authorList>
    </citation>
    <scope>NUCLEOTIDE SEQUENCE [LARGE SCALE GENOMIC DNA]</scope>
    <source>
        <strain evidence="3 4">CGMCC 1.11030</strain>
    </source>
</reference>
<dbReference type="OrthoDB" id="9789836at2"/>
<dbReference type="InterPro" id="IPR053174">
    <property type="entry name" value="LpxI"/>
</dbReference>